<reference evidence="2 3" key="1">
    <citation type="submission" date="2009-01" db="EMBL/GenBank/DDBJ databases">
        <title>Complete sequence of Clostridium cellulolyticum H10.</title>
        <authorList>
            <consortium name="US DOE Joint Genome Institute"/>
            <person name="Lucas S."/>
            <person name="Copeland A."/>
            <person name="Lapidus A."/>
            <person name="Glavina del Rio T."/>
            <person name="Dalin E."/>
            <person name="Tice H."/>
            <person name="Bruce D."/>
            <person name="Goodwin L."/>
            <person name="Pitluck S."/>
            <person name="Chertkov O."/>
            <person name="Saunders E."/>
            <person name="Brettin T."/>
            <person name="Detter J.C."/>
            <person name="Han C."/>
            <person name="Larimer F."/>
            <person name="Land M."/>
            <person name="Hauser L."/>
            <person name="Kyrpides N."/>
            <person name="Ivanova N."/>
            <person name="Zhou J."/>
            <person name="Richardson P."/>
        </authorList>
    </citation>
    <scope>NUCLEOTIDE SEQUENCE [LARGE SCALE GENOMIC DNA]</scope>
    <source>
        <strain evidence="3">ATCC 35319 / DSM 5812 / JCM 6584 / H10</strain>
    </source>
</reference>
<dbReference type="SUPFAM" id="SSF53850">
    <property type="entry name" value="Periplasmic binding protein-like II"/>
    <property type="match status" value="1"/>
</dbReference>
<evidence type="ECO:0000313" key="2">
    <source>
        <dbReference type="EMBL" id="ACL74538.1"/>
    </source>
</evidence>
<dbReference type="AlphaFoldDB" id="B8I4I4"/>
<dbReference type="PANTHER" id="PTHR43649:SF12">
    <property type="entry name" value="DIACETYLCHITOBIOSE BINDING PROTEIN DASA"/>
    <property type="match status" value="1"/>
</dbReference>
<evidence type="ECO:0000313" key="3">
    <source>
        <dbReference type="Proteomes" id="UP000001349"/>
    </source>
</evidence>
<organism evidence="2 3">
    <name type="scientific">Ruminiclostridium cellulolyticum (strain ATCC 35319 / DSM 5812 / JCM 6584 / H10)</name>
    <name type="common">Clostridium cellulolyticum</name>
    <dbReference type="NCBI Taxonomy" id="394503"/>
    <lineage>
        <taxon>Bacteria</taxon>
        <taxon>Bacillati</taxon>
        <taxon>Bacillota</taxon>
        <taxon>Clostridia</taxon>
        <taxon>Eubacteriales</taxon>
        <taxon>Oscillospiraceae</taxon>
        <taxon>Ruminiclostridium</taxon>
    </lineage>
</organism>
<dbReference type="HOGENOM" id="CLU_021021_1_1_9"/>
<dbReference type="InterPro" id="IPR050490">
    <property type="entry name" value="Bact_solute-bd_prot1"/>
</dbReference>
<dbReference type="CDD" id="cd13582">
    <property type="entry name" value="PBP2_AlgQ_like_3"/>
    <property type="match status" value="1"/>
</dbReference>
<accession>B8I4I4</accession>
<sequence length="567" mass="64222" precursor="true">MMLRKRNWLVVLLTVLLAVSFTLTGCGGSDSSSSTSTSGTATATGSAAGEKLDPIEISFFISDPGQAPTPDNKIYKKIKEELGVTCNFEFLVGDKNQKIGVMIAGGEYPDVVTVGSDTVSKFTGAGALVPLEDIIEKSAPNLKKHFDPFKNKVKDVEDGHFYAMPGYGVYYNDFSINVNEGPAFFIQKAVLKDAGYPKVKTLDQYFDLIEKYKAKNPTIDGQPTIGFEILSEGWRDFCLKNPPQHLIGHPNDGGVVVNSETNTAEFFWDKDYAKRYYKKINEINAKGLLDPETFTMNFDQYIAKLSSGRVLGMFDQHWNFNNAELTLKTQKKFERTYAPLPLVFDEDTRDYYMDRPVLNVNTGYAITKSAKNPERIVKFFDALLTEEWQTILGWGIKDEDYKVGDDGMFYMTPEQRVNYNDQTWRLANMAHTLWYYAPKMEGTFSDGNATGPGGQPKEYYDALDQYDKDFFKAYGYDQQSDFFSPAPENRISYPAWQIDLVDGSPASMANTKVGDIATKYLPKAILAKPDKFDSVWDEYVNQLHKEDIQAYVDRINDQLKWRAENWK</sequence>
<gene>
    <name evidence="2" type="ordered locus">Ccel_0150</name>
</gene>
<dbReference type="Pfam" id="PF01547">
    <property type="entry name" value="SBP_bac_1"/>
    <property type="match status" value="1"/>
</dbReference>
<protein>
    <submittedName>
        <fullName evidence="2">Extracellular solute-binding protein family 1</fullName>
    </submittedName>
</protein>
<dbReference type="eggNOG" id="COG1653">
    <property type="taxonomic scope" value="Bacteria"/>
</dbReference>
<dbReference type="PANTHER" id="PTHR43649">
    <property type="entry name" value="ARABINOSE-BINDING PROTEIN-RELATED"/>
    <property type="match status" value="1"/>
</dbReference>
<feature type="region of interest" description="Disordered" evidence="1">
    <location>
        <begin position="26"/>
        <end position="47"/>
    </location>
</feature>
<dbReference type="Proteomes" id="UP000001349">
    <property type="component" value="Chromosome"/>
</dbReference>
<dbReference type="Gene3D" id="3.40.190.10">
    <property type="entry name" value="Periplasmic binding protein-like II"/>
    <property type="match status" value="2"/>
</dbReference>
<dbReference type="InterPro" id="IPR006059">
    <property type="entry name" value="SBP"/>
</dbReference>
<evidence type="ECO:0000256" key="1">
    <source>
        <dbReference type="SAM" id="MobiDB-lite"/>
    </source>
</evidence>
<dbReference type="OrthoDB" id="54751at2"/>
<dbReference type="RefSeq" id="WP_012634604.1">
    <property type="nucleotide sequence ID" value="NC_011898.1"/>
</dbReference>
<dbReference type="PROSITE" id="PS51257">
    <property type="entry name" value="PROKAR_LIPOPROTEIN"/>
    <property type="match status" value="1"/>
</dbReference>
<dbReference type="STRING" id="394503.Ccel_0150"/>
<dbReference type="KEGG" id="cce:Ccel_0150"/>
<name>B8I4I4_RUMCH</name>
<dbReference type="EMBL" id="CP001348">
    <property type="protein sequence ID" value="ACL74538.1"/>
    <property type="molecule type" value="Genomic_DNA"/>
</dbReference>
<keyword evidence="3" id="KW-1185">Reference proteome</keyword>
<proteinExistence type="predicted"/>